<evidence type="ECO:0000256" key="1">
    <source>
        <dbReference type="SAM" id="MobiDB-lite"/>
    </source>
</evidence>
<accession>A0A2A9MFS7</accession>
<feature type="compositionally biased region" description="Basic and acidic residues" evidence="1">
    <location>
        <begin position="65"/>
        <end position="74"/>
    </location>
</feature>
<organism evidence="2 3">
    <name type="scientific">Besnoitia besnoiti</name>
    <name type="common">Apicomplexan protozoan</name>
    <dbReference type="NCBI Taxonomy" id="94643"/>
    <lineage>
        <taxon>Eukaryota</taxon>
        <taxon>Sar</taxon>
        <taxon>Alveolata</taxon>
        <taxon>Apicomplexa</taxon>
        <taxon>Conoidasida</taxon>
        <taxon>Coccidia</taxon>
        <taxon>Eucoccidiorida</taxon>
        <taxon>Eimeriorina</taxon>
        <taxon>Sarcocystidae</taxon>
        <taxon>Besnoitia</taxon>
    </lineage>
</organism>
<protein>
    <submittedName>
        <fullName evidence="2">Uncharacterized protein</fullName>
    </submittedName>
</protein>
<feature type="region of interest" description="Disordered" evidence="1">
    <location>
        <begin position="35"/>
        <end position="158"/>
    </location>
</feature>
<dbReference type="Proteomes" id="UP000224006">
    <property type="component" value="Chromosome III"/>
</dbReference>
<dbReference type="VEuPathDB" id="ToxoDB:BESB_049810"/>
<comment type="caution">
    <text evidence="2">The sequence shown here is derived from an EMBL/GenBank/DDBJ whole genome shotgun (WGS) entry which is preliminary data.</text>
</comment>
<dbReference type="AlphaFoldDB" id="A0A2A9MFS7"/>
<sequence>MQPNASILLYRRCARSCISHARGDAKREAACISLSNAQQGARRGEFRERTKKSRKSGEINLLSSKKREQEDEPRASPFDARQHHHLTPSEGRRTALAHETYGQDDNKEKQRSQTGGKGAARRGMVQKAAHDNEEAVLKETRRTTRVTPRLSRQREHAA</sequence>
<dbReference type="GeneID" id="40309911"/>
<reference evidence="2 3" key="1">
    <citation type="submission" date="2017-09" db="EMBL/GenBank/DDBJ databases">
        <title>Genome sequencing of Besnoitia besnoiti strain Bb-Ger1.</title>
        <authorList>
            <person name="Schares G."/>
            <person name="Venepally P."/>
            <person name="Lorenzi H.A."/>
        </authorList>
    </citation>
    <scope>NUCLEOTIDE SEQUENCE [LARGE SCALE GENOMIC DNA]</scope>
    <source>
        <strain evidence="2 3">Bb-Ger1</strain>
    </source>
</reference>
<keyword evidence="3" id="KW-1185">Reference proteome</keyword>
<gene>
    <name evidence="2" type="ORF">BESB_049810</name>
</gene>
<evidence type="ECO:0000313" key="2">
    <source>
        <dbReference type="EMBL" id="PFH36789.1"/>
    </source>
</evidence>
<dbReference type="KEGG" id="bbes:BESB_049810"/>
<evidence type="ECO:0000313" key="3">
    <source>
        <dbReference type="Proteomes" id="UP000224006"/>
    </source>
</evidence>
<proteinExistence type="predicted"/>
<name>A0A2A9MFS7_BESBE</name>
<dbReference type="EMBL" id="NWUJ01000003">
    <property type="protein sequence ID" value="PFH36789.1"/>
    <property type="molecule type" value="Genomic_DNA"/>
</dbReference>
<dbReference type="RefSeq" id="XP_029220798.1">
    <property type="nucleotide sequence ID" value="XM_029363432.1"/>
</dbReference>
<feature type="compositionally biased region" description="Basic and acidic residues" evidence="1">
    <location>
        <begin position="128"/>
        <end position="142"/>
    </location>
</feature>